<keyword evidence="2 4" id="KW-0479">Metal-binding</keyword>
<dbReference type="GO" id="GO:0005975">
    <property type="term" value="P:carbohydrate metabolic process"/>
    <property type="evidence" value="ECO:0007669"/>
    <property type="project" value="InterPro"/>
</dbReference>
<evidence type="ECO:0000256" key="4">
    <source>
        <dbReference type="PROSITE-ProRule" id="PRU00433"/>
    </source>
</evidence>
<dbReference type="InterPro" id="IPR011042">
    <property type="entry name" value="6-blade_b-propeller_TolB-like"/>
</dbReference>
<dbReference type="InterPro" id="IPR013427">
    <property type="entry name" value="Haem-bd_dom_put"/>
</dbReference>
<dbReference type="NCBIfam" id="TIGR02604">
    <property type="entry name" value="Piru_Ver_Nterm"/>
    <property type="match status" value="1"/>
</dbReference>
<dbReference type="GO" id="GO:0046872">
    <property type="term" value="F:metal ion binding"/>
    <property type="evidence" value="ECO:0007669"/>
    <property type="project" value="UniProtKB-KW"/>
</dbReference>
<dbReference type="GO" id="GO:0009055">
    <property type="term" value="F:electron transfer activity"/>
    <property type="evidence" value="ECO:0007669"/>
    <property type="project" value="InterPro"/>
</dbReference>
<dbReference type="SUPFAM" id="SSF48371">
    <property type="entry name" value="ARM repeat"/>
    <property type="match status" value="1"/>
</dbReference>
<dbReference type="InterPro" id="IPR028994">
    <property type="entry name" value="Integrin_alpha_N"/>
</dbReference>
<dbReference type="Gene3D" id="2.120.10.30">
    <property type="entry name" value="TolB, C-terminal domain"/>
    <property type="match status" value="1"/>
</dbReference>
<dbReference type="CDD" id="cd02795">
    <property type="entry name" value="CBM6-CBM35-CBM36_like"/>
    <property type="match status" value="1"/>
</dbReference>
<dbReference type="SUPFAM" id="SSF46626">
    <property type="entry name" value="Cytochrome c"/>
    <property type="match status" value="1"/>
</dbReference>
<dbReference type="InterPro" id="IPR009056">
    <property type="entry name" value="Cyt_c-like_dom"/>
</dbReference>
<reference evidence="8" key="1">
    <citation type="submission" date="2024-05" db="EMBL/GenBank/DDBJ databases">
        <title>Planctomycetes of the genus Singulisphaera possess chitinolytic capabilities.</title>
        <authorList>
            <person name="Ivanova A."/>
        </authorList>
    </citation>
    <scope>NUCLEOTIDE SEQUENCE</scope>
    <source>
        <strain evidence="8">Ch08T</strain>
    </source>
</reference>
<proteinExistence type="predicted"/>
<feature type="chain" id="PRO_5044020174" evidence="6">
    <location>
        <begin position="22"/>
        <end position="1758"/>
    </location>
</feature>
<accession>A0AAU7CNE5</accession>
<dbReference type="PANTHER" id="PTHR33546">
    <property type="entry name" value="LARGE, MULTIFUNCTIONAL SECRETED PROTEIN-RELATED"/>
    <property type="match status" value="1"/>
</dbReference>
<dbReference type="NCBIfam" id="TIGR02603">
    <property type="entry name" value="CxxCH_TIGR02603"/>
    <property type="match status" value="1"/>
</dbReference>
<evidence type="ECO:0000256" key="3">
    <source>
        <dbReference type="ARBA" id="ARBA00023004"/>
    </source>
</evidence>
<dbReference type="InterPro" id="IPR011041">
    <property type="entry name" value="Quinoprot_gluc/sorb_DH_b-prop"/>
</dbReference>
<protein>
    <submittedName>
        <fullName evidence="8">PVC-type heme-binding CxxCH protein</fullName>
    </submittedName>
</protein>
<dbReference type="Pfam" id="PF13646">
    <property type="entry name" value="HEAT_2"/>
    <property type="match status" value="1"/>
</dbReference>
<dbReference type="PROSITE" id="PS51007">
    <property type="entry name" value="CYTC"/>
    <property type="match status" value="1"/>
</dbReference>
<dbReference type="InterPro" id="IPR008979">
    <property type="entry name" value="Galactose-bd-like_sf"/>
</dbReference>
<dbReference type="SUPFAM" id="SSF49785">
    <property type="entry name" value="Galactose-binding domain-like"/>
    <property type="match status" value="1"/>
</dbReference>
<dbReference type="GO" id="GO:0020037">
    <property type="term" value="F:heme binding"/>
    <property type="evidence" value="ECO:0007669"/>
    <property type="project" value="InterPro"/>
</dbReference>
<feature type="domain" description="Cytochrome c" evidence="7">
    <location>
        <begin position="1464"/>
        <end position="1597"/>
    </location>
</feature>
<dbReference type="InterPro" id="IPR011989">
    <property type="entry name" value="ARM-like"/>
</dbReference>
<dbReference type="SUPFAM" id="SSF50952">
    <property type="entry name" value="Soluble quinoprotein glucose dehydrogenase"/>
    <property type="match status" value="1"/>
</dbReference>
<evidence type="ECO:0000259" key="7">
    <source>
        <dbReference type="PROSITE" id="PS51007"/>
    </source>
</evidence>
<evidence type="ECO:0000256" key="2">
    <source>
        <dbReference type="ARBA" id="ARBA00022723"/>
    </source>
</evidence>
<keyword evidence="3 4" id="KW-0408">Iron</keyword>
<dbReference type="InterPro" id="IPR013428">
    <property type="entry name" value="Membrane-bound_put_N"/>
</dbReference>
<keyword evidence="6" id="KW-0732">Signal</keyword>
<dbReference type="SUPFAM" id="SSF69318">
    <property type="entry name" value="Integrin alpha N-terminal domain"/>
    <property type="match status" value="1"/>
</dbReference>
<dbReference type="Gene3D" id="1.10.760.10">
    <property type="entry name" value="Cytochrome c-like domain"/>
    <property type="match status" value="1"/>
</dbReference>
<dbReference type="RefSeq" id="WP_406699828.1">
    <property type="nucleotide sequence ID" value="NZ_CP155447.1"/>
</dbReference>
<dbReference type="Pfam" id="PF00034">
    <property type="entry name" value="Cytochrom_C"/>
    <property type="match status" value="1"/>
</dbReference>
<name>A0AAU7CNE5_9BACT</name>
<gene>
    <name evidence="8" type="ORF">V5E97_13360</name>
</gene>
<dbReference type="InterPro" id="IPR011330">
    <property type="entry name" value="Glyco_hydro/deAcase_b/a-brl"/>
</dbReference>
<feature type="region of interest" description="Disordered" evidence="5">
    <location>
        <begin position="1597"/>
        <end position="1616"/>
    </location>
</feature>
<dbReference type="PANTHER" id="PTHR33546:SF1">
    <property type="entry name" value="LARGE, MULTIFUNCTIONAL SECRETED PROTEIN"/>
    <property type="match status" value="1"/>
</dbReference>
<evidence type="ECO:0000256" key="6">
    <source>
        <dbReference type="SAM" id="SignalP"/>
    </source>
</evidence>
<sequence>MRLRSCLCLFLLVLTASTSHGGSGDANRLTYLEENAPYDVGLKFPKLITPQWVGEDGVEAVVVLAVDDLKENVTLYEAYLRPILERLKKIDGRAGLSIMTCKADGADPRVRAWLAEGVNLDVHTLTHPCPLLQKDNLTAAQDAVHGCVDLLNGIPGNKPVAFRMPCCDSQNTPSPRFYAEIFNKTSPGRNFLTIDSSVFQLFTPDDPSLPRELVQDSDGRERFRKYIPFPSFTNYVENYPYPYVLGKLCWEFPCSVPSDWEAQNLQKPNNPKTVEDMKAAIDAVVLKQGVFNLVFHPHGWIKSEQVVELIDHVVAKHGKKVKFLNFREAQERIDKNLLGGQPLRAADGMDNGVRVLDVDNDGYMDVVVGNAKSRLTRLWKPSTKRWSLTKFPEPLVANDPNGVPQPQGLFGCFNPDGRAALIAPAPDSHSWAIHRFVGGGKEVDPENALALVDPSTLPAGWERDPQLSQGLDALSTRPNGPVGVTSLPQGLRARDLNGDSRCEIILSNDANGLVLAWSAVDSQSSPLSGEGKSAWKPLDFRLPPGAQVVDREGRDGGLRFVDVDEDGHDDVLFSHSPFPKKADSPATDFDYGLFLFDSLAKGWSCDVLKGQRGDANALPLIAQAGMNQGMWIHSRHLWWQNEATAKLPNLVDRRAFNDLLQGVESKAKSPEASRRSIRVNPGFAVELVASEPLVEDPIAIEWGADGRLWVLEMGDYPLGRDGKGKAGGLIRTLEDKDGDGRYDKATLFLDGLAIPSGLLPWRNGVLVACAPDIFYVEDRDGDGKADHREVLFTGFREGNPQHRVNGFELGLDGWVYGANGDSGGDIRSIQTGATVNINGRDFRFRPDDGRFEAESGQTQYGRHRDDWGNWFGNNNPNWAWHYVLADSDLRRNPQFAAPDTKQMLEADNKLYPLSRTLARFNEPHSANRVTSANSPTPYRDDLFGRHFENSLFASDPVHNLVHRMILEPSGASFVGKRGPDEAEREFLASTDNWTRPTMLKTGPDGALWIADMYRAVIEHPEWIPDDWEAKLDLRAGSEQGRIYRVYPVDQKPRPIARLDRLDTAGLVAALDSPSGWQRDTAQRLLLHKGDRTAAGALRELAAKSPRPKTRLQALWTLQTLEELSPPTVIGALSDPHPQVRRNAIKAGAGLLKTSPELGEAMLRLTGDPDPQVRFQLALSLGDWNDQRAGRALATLIQREPNDRWFRAAVLSSAVPHVGTIIAALFENAKDEAPPTLILDPLFALAATAKESEGLASLVATLSTPAGQGGQFASWQFSALASLLDASARARKPVAQTDLNRFEKIREAARTLAGDDKAGEEDRLAAVRLLGRDKASQALDRPRLVGLLRPQVSGTLQQAAVAALSRGDDPQVPTILIDGWKGHSPQLRTTILDTLLSRDVWTKTLLFSLEDTCLPPAEIGPTHRRRLLSHRDAAIKARAEAVFSRETSTRQEVIAAYQTATTLPGNVASGAVLFKKVCATCHRVGQEGAEVGPDLAALTDKSPGALLVAILDPNRALEAKYANFTVQTTDGRVLTGLIASETATAVTLRRQEGKEDVLLRAEIDEIAASGQSLMPEGLEKDLKPQEVADLLAFLGTTGPPPKQVEGNRPERVTSGPDGTVALRAETAELYGDTLTFEAKHKNLGYWGRPSDRAAWQFVTERPGRYRVWIDWACDDGSAGNSLLLELGTQRIEHPVTGTGDWDTYRLADIGEVTLAPGIHRLELHSAGPVKGALFDLRSVELRPVADPTKPATTGSCCNP</sequence>
<organism evidence="8">
    <name type="scientific">Singulisphaera sp. Ch08</name>
    <dbReference type="NCBI Taxonomy" id="3120278"/>
    <lineage>
        <taxon>Bacteria</taxon>
        <taxon>Pseudomonadati</taxon>
        <taxon>Planctomycetota</taxon>
        <taxon>Planctomycetia</taxon>
        <taxon>Isosphaerales</taxon>
        <taxon>Isosphaeraceae</taxon>
        <taxon>Singulisphaera</taxon>
    </lineage>
</organism>
<dbReference type="Gene3D" id="2.60.120.260">
    <property type="entry name" value="Galactose-binding domain-like"/>
    <property type="match status" value="1"/>
</dbReference>
<evidence type="ECO:0000256" key="1">
    <source>
        <dbReference type="ARBA" id="ARBA00022617"/>
    </source>
</evidence>
<dbReference type="InterPro" id="IPR036909">
    <property type="entry name" value="Cyt_c-like_dom_sf"/>
</dbReference>
<keyword evidence="1 4" id="KW-0349">Heme</keyword>
<dbReference type="SUPFAM" id="SSF88713">
    <property type="entry name" value="Glycoside hydrolase/deacetylase"/>
    <property type="match status" value="1"/>
</dbReference>
<dbReference type="InterPro" id="IPR016024">
    <property type="entry name" value="ARM-type_fold"/>
</dbReference>
<dbReference type="Gene3D" id="3.20.20.370">
    <property type="entry name" value="Glycoside hydrolase/deacetylase"/>
    <property type="match status" value="1"/>
</dbReference>
<dbReference type="Gene3D" id="1.25.10.10">
    <property type="entry name" value="Leucine-rich Repeat Variant"/>
    <property type="match status" value="1"/>
</dbReference>
<dbReference type="InterPro" id="IPR055557">
    <property type="entry name" value="DUF7133"/>
</dbReference>
<dbReference type="Pfam" id="PF23500">
    <property type="entry name" value="DUF7133"/>
    <property type="match status" value="1"/>
</dbReference>
<evidence type="ECO:0000313" key="8">
    <source>
        <dbReference type="EMBL" id="XBH06983.1"/>
    </source>
</evidence>
<dbReference type="EMBL" id="CP155447">
    <property type="protein sequence ID" value="XBH06983.1"/>
    <property type="molecule type" value="Genomic_DNA"/>
</dbReference>
<feature type="signal peptide" evidence="6">
    <location>
        <begin position="1"/>
        <end position="21"/>
    </location>
</feature>
<evidence type="ECO:0000256" key="5">
    <source>
        <dbReference type="SAM" id="MobiDB-lite"/>
    </source>
</evidence>